<dbReference type="PANTHER" id="PTHR35525:SF3">
    <property type="entry name" value="BLL6575 PROTEIN"/>
    <property type="match status" value="1"/>
</dbReference>
<dbReference type="EMBL" id="QVIG01000001">
    <property type="protein sequence ID" value="RGD63279.1"/>
    <property type="molecule type" value="Genomic_DNA"/>
</dbReference>
<evidence type="ECO:0000313" key="3">
    <source>
        <dbReference type="Proteomes" id="UP000263377"/>
    </source>
</evidence>
<reference evidence="2 3" key="1">
    <citation type="submission" date="2018-08" db="EMBL/GenBank/DDBJ databases">
        <title>Diversity &amp; Physiological Properties of Lignin-Decomposing Actinobacteria from Soil.</title>
        <authorList>
            <person name="Roh S.G."/>
            <person name="Kim S.B."/>
        </authorList>
    </citation>
    <scope>NUCLEOTIDE SEQUENCE [LARGE SCALE GENOMIC DNA]</scope>
    <source>
        <strain evidence="2 3">MMS17-GH009</strain>
    </source>
</reference>
<dbReference type="Gene3D" id="1.10.3300.10">
    <property type="entry name" value="Jann2411-like domain"/>
    <property type="match status" value="1"/>
</dbReference>
<organism evidence="2 3">
    <name type="scientific">Kitasatospora xanthocidica</name>
    <dbReference type="NCBI Taxonomy" id="83382"/>
    <lineage>
        <taxon>Bacteria</taxon>
        <taxon>Bacillati</taxon>
        <taxon>Actinomycetota</taxon>
        <taxon>Actinomycetes</taxon>
        <taxon>Kitasatosporales</taxon>
        <taxon>Streptomycetaceae</taxon>
        <taxon>Kitasatospora</taxon>
    </lineage>
</organism>
<sequence length="62" mass="6833">MVARDLIALCASDEQRTRVRICGNPDCGTPFVDTSRAGARRWCSMKTCGALAKKRAYRAKAK</sequence>
<name>A0A373A584_9ACTN</name>
<dbReference type="Proteomes" id="UP000263377">
    <property type="component" value="Unassembled WGS sequence"/>
</dbReference>
<keyword evidence="3" id="KW-1185">Reference proteome</keyword>
<proteinExistence type="predicted"/>
<accession>A0A373A584</accession>
<dbReference type="PANTHER" id="PTHR35525">
    <property type="entry name" value="BLL6575 PROTEIN"/>
    <property type="match status" value="1"/>
</dbReference>
<dbReference type="InterPro" id="IPR010852">
    <property type="entry name" value="ABATE"/>
</dbReference>
<protein>
    <submittedName>
        <fullName evidence="2">CGNR zinc finger domain-containing protein</fullName>
    </submittedName>
</protein>
<evidence type="ECO:0000259" key="1">
    <source>
        <dbReference type="Pfam" id="PF11706"/>
    </source>
</evidence>
<dbReference type="AlphaFoldDB" id="A0A373A584"/>
<dbReference type="InterPro" id="IPR021005">
    <property type="entry name" value="Znf_CGNR"/>
</dbReference>
<feature type="domain" description="Zinc finger CGNR" evidence="1">
    <location>
        <begin position="18"/>
        <end position="60"/>
    </location>
</feature>
<dbReference type="InterPro" id="IPR023286">
    <property type="entry name" value="ABATE_dom_sf"/>
</dbReference>
<dbReference type="SUPFAM" id="SSF160904">
    <property type="entry name" value="Jann2411-like"/>
    <property type="match status" value="1"/>
</dbReference>
<evidence type="ECO:0000313" key="2">
    <source>
        <dbReference type="EMBL" id="RGD63279.1"/>
    </source>
</evidence>
<dbReference type="Pfam" id="PF11706">
    <property type="entry name" value="zf-CGNR"/>
    <property type="match status" value="1"/>
</dbReference>
<comment type="caution">
    <text evidence="2">The sequence shown here is derived from an EMBL/GenBank/DDBJ whole genome shotgun (WGS) entry which is preliminary data.</text>
</comment>
<gene>
    <name evidence="2" type="ORF">DR950_31725</name>
</gene>